<comment type="function">
    <text evidence="2 10 12">Catalyzes the transfer of a dimethylallyl group onto the adenine at position 37 in tRNAs that read codons beginning with uridine, leading to the formation of N6-(dimethylallyl)adenosine (i(6)A).</text>
</comment>
<keyword evidence="6 10" id="KW-0547">Nucleotide-binding</keyword>
<name>A0ABX4YES4_9LEPT</name>
<keyword evidence="7 10" id="KW-0067">ATP-binding</keyword>
<evidence type="ECO:0000256" key="2">
    <source>
        <dbReference type="ARBA" id="ARBA00003213"/>
    </source>
</evidence>
<comment type="similarity">
    <text evidence="3 10 13">Belongs to the IPP transferase family.</text>
</comment>
<evidence type="ECO:0000256" key="8">
    <source>
        <dbReference type="ARBA" id="ARBA00022842"/>
    </source>
</evidence>
<evidence type="ECO:0000256" key="13">
    <source>
        <dbReference type="RuleBase" id="RU003785"/>
    </source>
</evidence>
<evidence type="ECO:0000256" key="4">
    <source>
        <dbReference type="ARBA" id="ARBA00022679"/>
    </source>
</evidence>
<evidence type="ECO:0000256" key="6">
    <source>
        <dbReference type="ARBA" id="ARBA00022741"/>
    </source>
</evidence>
<dbReference type="EMBL" id="MCRM02000023">
    <property type="protein sequence ID" value="PNV73374.1"/>
    <property type="molecule type" value="Genomic_DNA"/>
</dbReference>
<feature type="binding site" evidence="10">
    <location>
        <begin position="3"/>
        <end position="10"/>
    </location>
    <ligand>
        <name>ATP</name>
        <dbReference type="ChEBI" id="CHEBI:30616"/>
    </ligand>
</feature>
<feature type="binding site" evidence="10">
    <location>
        <begin position="5"/>
        <end position="10"/>
    </location>
    <ligand>
        <name>substrate</name>
    </ligand>
</feature>
<dbReference type="SUPFAM" id="SSF52540">
    <property type="entry name" value="P-loop containing nucleoside triphosphate hydrolases"/>
    <property type="match status" value="1"/>
</dbReference>
<dbReference type="NCBIfam" id="TIGR00174">
    <property type="entry name" value="miaA"/>
    <property type="match status" value="1"/>
</dbReference>
<evidence type="ECO:0000256" key="5">
    <source>
        <dbReference type="ARBA" id="ARBA00022694"/>
    </source>
</evidence>
<proteinExistence type="inferred from homology"/>
<reference evidence="14" key="1">
    <citation type="submission" date="2018-01" db="EMBL/GenBank/DDBJ databases">
        <title>Genomic characterization of Leptospira inadai serogroup Lyme isolated from captured rat in Brazil and comparative analysis with human reference strain.</title>
        <authorList>
            <person name="Moreno L.Z."/>
            <person name="Loureiro A.P."/>
            <person name="Miraglia F."/>
            <person name="Kremer F.S."/>
            <person name="Eslabao M.R."/>
            <person name="Dellagostin O.A."/>
            <person name="Lilenbaum W."/>
            <person name="Moreno A.M."/>
        </authorList>
    </citation>
    <scope>NUCLEOTIDE SEQUENCE [LARGE SCALE GENOMIC DNA]</scope>
    <source>
        <strain evidence="14">M34/99</strain>
    </source>
</reference>
<dbReference type="PANTHER" id="PTHR11088:SF60">
    <property type="entry name" value="TRNA DIMETHYLALLYLTRANSFERASE"/>
    <property type="match status" value="1"/>
</dbReference>
<accession>A0ABX4YES4</accession>
<comment type="catalytic activity">
    <reaction evidence="9 10 11">
        <text>adenosine(37) in tRNA + dimethylallyl diphosphate = N(6)-dimethylallyladenosine(37) in tRNA + diphosphate</text>
        <dbReference type="Rhea" id="RHEA:26482"/>
        <dbReference type="Rhea" id="RHEA-COMP:10162"/>
        <dbReference type="Rhea" id="RHEA-COMP:10375"/>
        <dbReference type="ChEBI" id="CHEBI:33019"/>
        <dbReference type="ChEBI" id="CHEBI:57623"/>
        <dbReference type="ChEBI" id="CHEBI:74411"/>
        <dbReference type="ChEBI" id="CHEBI:74415"/>
        <dbReference type="EC" id="2.5.1.75"/>
    </reaction>
</comment>
<dbReference type="Proteomes" id="UP000094669">
    <property type="component" value="Unassembled WGS sequence"/>
</dbReference>
<protein>
    <recommendedName>
        <fullName evidence="10">tRNA dimethylallyltransferase</fullName>
        <ecNumber evidence="10">2.5.1.75</ecNumber>
    </recommendedName>
    <alternativeName>
        <fullName evidence="10">Dimethylallyl diphosphate:tRNA dimethylallyltransferase</fullName>
        <shortName evidence="10">DMAPP:tRNA dimethylallyltransferase</shortName>
        <shortName evidence="10">DMATase</shortName>
    </alternativeName>
    <alternativeName>
        <fullName evidence="10">Isopentenyl-diphosphate:tRNA isopentenyltransferase</fullName>
        <shortName evidence="10">IPP transferase</shortName>
        <shortName evidence="10">IPPT</shortName>
        <shortName evidence="10">IPTase</shortName>
    </alternativeName>
</protein>
<comment type="caution">
    <text evidence="14">The sequence shown here is derived from an EMBL/GenBank/DDBJ whole genome shotgun (WGS) entry which is preliminary data.</text>
</comment>
<comment type="cofactor">
    <cofactor evidence="1 10">
        <name>Mg(2+)</name>
        <dbReference type="ChEBI" id="CHEBI:18420"/>
    </cofactor>
</comment>
<keyword evidence="4 10" id="KW-0808">Transferase</keyword>
<evidence type="ECO:0000256" key="12">
    <source>
        <dbReference type="RuleBase" id="RU003784"/>
    </source>
</evidence>
<dbReference type="Gene3D" id="3.40.50.300">
    <property type="entry name" value="P-loop containing nucleotide triphosphate hydrolases"/>
    <property type="match status" value="1"/>
</dbReference>
<comment type="caution">
    <text evidence="10">Lacks conserved residue(s) required for the propagation of feature annotation.</text>
</comment>
<evidence type="ECO:0000256" key="7">
    <source>
        <dbReference type="ARBA" id="ARBA00022840"/>
    </source>
</evidence>
<dbReference type="PANTHER" id="PTHR11088">
    <property type="entry name" value="TRNA DIMETHYLALLYLTRANSFERASE"/>
    <property type="match status" value="1"/>
</dbReference>
<keyword evidence="15" id="KW-1185">Reference proteome</keyword>
<dbReference type="InterPro" id="IPR018022">
    <property type="entry name" value="IPT"/>
</dbReference>
<evidence type="ECO:0000313" key="15">
    <source>
        <dbReference type="Proteomes" id="UP000094669"/>
    </source>
</evidence>
<organism evidence="14 15">
    <name type="scientific">Leptospira inadai serovar Lyme</name>
    <dbReference type="NCBI Taxonomy" id="293084"/>
    <lineage>
        <taxon>Bacteria</taxon>
        <taxon>Pseudomonadati</taxon>
        <taxon>Spirochaetota</taxon>
        <taxon>Spirochaetia</taxon>
        <taxon>Leptospirales</taxon>
        <taxon>Leptospiraceae</taxon>
        <taxon>Leptospira</taxon>
    </lineage>
</organism>
<dbReference type="EC" id="2.5.1.75" evidence="10"/>
<keyword evidence="8 10" id="KW-0460">Magnesium</keyword>
<comment type="subunit">
    <text evidence="10">Monomer.</text>
</comment>
<dbReference type="HAMAP" id="MF_00185">
    <property type="entry name" value="IPP_trans"/>
    <property type="match status" value="1"/>
</dbReference>
<evidence type="ECO:0000256" key="10">
    <source>
        <dbReference type="HAMAP-Rule" id="MF_00185"/>
    </source>
</evidence>
<evidence type="ECO:0000256" key="9">
    <source>
        <dbReference type="ARBA" id="ARBA00049563"/>
    </source>
</evidence>
<keyword evidence="5 10" id="KW-0819">tRNA processing</keyword>
<gene>
    <name evidence="10 14" type="primary">miaA</name>
    <name evidence="14" type="ORF">BES34_017310</name>
</gene>
<evidence type="ECO:0000256" key="3">
    <source>
        <dbReference type="ARBA" id="ARBA00005842"/>
    </source>
</evidence>
<evidence type="ECO:0000256" key="1">
    <source>
        <dbReference type="ARBA" id="ARBA00001946"/>
    </source>
</evidence>
<feature type="site" description="Interaction with substrate tRNA" evidence="10">
    <location>
        <position position="93"/>
    </location>
</feature>
<evidence type="ECO:0000256" key="11">
    <source>
        <dbReference type="RuleBase" id="RU003783"/>
    </source>
</evidence>
<feature type="site" description="Interaction with substrate tRNA" evidence="10">
    <location>
        <position position="115"/>
    </location>
</feature>
<dbReference type="InterPro" id="IPR027417">
    <property type="entry name" value="P-loop_NTPase"/>
</dbReference>
<evidence type="ECO:0000313" key="14">
    <source>
        <dbReference type="EMBL" id="PNV73374.1"/>
    </source>
</evidence>
<dbReference type="Pfam" id="PF01715">
    <property type="entry name" value="IPPT"/>
    <property type="match status" value="1"/>
</dbReference>
<dbReference type="Gene3D" id="1.10.20.140">
    <property type="match status" value="1"/>
</dbReference>
<feature type="region of interest" description="Interaction with substrate tRNA" evidence="10">
    <location>
        <begin position="27"/>
        <end position="30"/>
    </location>
</feature>
<dbReference type="InterPro" id="IPR039657">
    <property type="entry name" value="Dimethylallyltransferase"/>
</dbReference>
<sequence length="289" mass="32732">MAAPTGAGKTALVSELDPSRFEILSFDSRQIYRELPIGTASPSPQDLERIRHHLTNLISPAERIDAAQYTNVAEKALDTVVSKGKIPVLTAGTGFYLNAFLFGMFDVPKISPEVRARVESFPMEEKTRLLRELDPVALERIFPNDDYRYGRALEVNLMGVRWSELKIKEGSGALHTRNLNILRGYFLDLDRKELYRRIDERARKMISGGMAEEAKRVADKYGESCPGLSSLGYNFALENIKGKSNLETFLGNLSQSHRNYAKRQITWFRKQAFLTPVKPSEAYKNIQNI</sequence>